<feature type="region of interest" description="Disordered" evidence="9">
    <location>
        <begin position="1"/>
        <end position="31"/>
    </location>
</feature>
<evidence type="ECO:0000256" key="9">
    <source>
        <dbReference type="SAM" id="MobiDB-lite"/>
    </source>
</evidence>
<dbReference type="KEGG" id="ncc:104948801"/>
<keyword evidence="5 8" id="KW-0175">Coiled coil</keyword>
<evidence type="ECO:0000313" key="11">
    <source>
        <dbReference type="RefSeq" id="XP_010773326.1"/>
    </source>
</evidence>
<keyword evidence="6" id="KW-0206">Cytoskeleton</keyword>
<dbReference type="GeneID" id="104948801"/>
<organism evidence="10 11">
    <name type="scientific">Notothenia coriiceps</name>
    <name type="common">black rockcod</name>
    <dbReference type="NCBI Taxonomy" id="8208"/>
    <lineage>
        <taxon>Eukaryota</taxon>
        <taxon>Metazoa</taxon>
        <taxon>Chordata</taxon>
        <taxon>Craniata</taxon>
        <taxon>Vertebrata</taxon>
        <taxon>Euteleostomi</taxon>
        <taxon>Actinopterygii</taxon>
        <taxon>Neopterygii</taxon>
        <taxon>Teleostei</taxon>
        <taxon>Neoteleostei</taxon>
        <taxon>Acanthomorphata</taxon>
        <taxon>Eupercaria</taxon>
        <taxon>Perciformes</taxon>
        <taxon>Notothenioidei</taxon>
        <taxon>Nototheniidae</taxon>
        <taxon>Notothenia</taxon>
    </lineage>
</organism>
<evidence type="ECO:0000256" key="6">
    <source>
        <dbReference type="ARBA" id="ARBA00023212"/>
    </source>
</evidence>
<feature type="non-terminal residue" evidence="11">
    <location>
        <position position="1"/>
    </location>
</feature>
<dbReference type="GO" id="GO:0001822">
    <property type="term" value="P:kidney development"/>
    <property type="evidence" value="ECO:0007669"/>
    <property type="project" value="TreeGrafter"/>
</dbReference>
<dbReference type="OrthoDB" id="6351660at2759"/>
<evidence type="ECO:0000256" key="1">
    <source>
        <dbReference type="ARBA" id="ARBA00004120"/>
    </source>
</evidence>
<dbReference type="PANTHER" id="PTHR18879:SF20">
    <property type="entry name" value="CENTROSOMAL PROTEIN OF 290 KDA"/>
    <property type="match status" value="1"/>
</dbReference>
<keyword evidence="3" id="KW-0963">Cytoplasm</keyword>
<dbReference type="GO" id="GO:1905349">
    <property type="term" value="P:ciliary transition zone assembly"/>
    <property type="evidence" value="ECO:0007669"/>
    <property type="project" value="TreeGrafter"/>
</dbReference>
<evidence type="ECO:0000256" key="7">
    <source>
        <dbReference type="ARBA" id="ARBA00023273"/>
    </source>
</evidence>
<dbReference type="RefSeq" id="XP_010773326.1">
    <property type="nucleotide sequence ID" value="XM_010775024.1"/>
</dbReference>
<evidence type="ECO:0000256" key="8">
    <source>
        <dbReference type="SAM" id="Coils"/>
    </source>
</evidence>
<dbReference type="GO" id="GO:0035869">
    <property type="term" value="C:ciliary transition zone"/>
    <property type="evidence" value="ECO:0007669"/>
    <property type="project" value="TreeGrafter"/>
</dbReference>
<dbReference type="Proteomes" id="UP000504611">
    <property type="component" value="Unplaced"/>
</dbReference>
<evidence type="ECO:0000256" key="4">
    <source>
        <dbReference type="ARBA" id="ARBA00022794"/>
    </source>
</evidence>
<feature type="compositionally biased region" description="Basic and acidic residues" evidence="9">
    <location>
        <begin position="9"/>
        <end position="31"/>
    </location>
</feature>
<dbReference type="GO" id="GO:0043010">
    <property type="term" value="P:camera-type eye development"/>
    <property type="evidence" value="ECO:0007669"/>
    <property type="project" value="TreeGrafter"/>
</dbReference>
<protein>
    <submittedName>
        <fullName evidence="11">Centrosomal protein of 290 kDa-like</fullName>
    </submittedName>
</protein>
<feature type="coiled-coil region" evidence="8">
    <location>
        <begin position="48"/>
        <end position="89"/>
    </location>
</feature>
<gene>
    <name evidence="11" type="primary">LOC104948801</name>
</gene>
<accession>A0A6I9NFR5</accession>
<sequence length="116" mass="13900">NEQLLQDVDFYRGELEQKQPSPSRDESAETQRKLNLANRQLYQCLEDLQRTEDDNAHLKTQNEQMQKSLEESVREMEKMTDEYNKMKIVVQQTDSIMDQLRKDRDHSKLQVENQLN</sequence>
<keyword evidence="4" id="KW-0970">Cilium biogenesis/degradation</keyword>
<evidence type="ECO:0000256" key="2">
    <source>
        <dbReference type="ARBA" id="ARBA00004300"/>
    </source>
</evidence>
<name>A0A6I9NFR5_9TELE</name>
<evidence type="ECO:0000256" key="5">
    <source>
        <dbReference type="ARBA" id="ARBA00023054"/>
    </source>
</evidence>
<comment type="subcellular location">
    <subcellularLocation>
        <location evidence="1">Cytoplasm</location>
        <location evidence="1">Cytoskeleton</location>
        <location evidence="1">Cilium basal body</location>
    </subcellularLocation>
    <subcellularLocation>
        <location evidence="2">Cytoplasm</location>
        <location evidence="2">Cytoskeleton</location>
        <location evidence="2">Microtubule organizing center</location>
        <location evidence="2">Centrosome</location>
    </subcellularLocation>
</comment>
<proteinExistence type="predicted"/>
<evidence type="ECO:0000256" key="3">
    <source>
        <dbReference type="ARBA" id="ARBA00022490"/>
    </source>
</evidence>
<dbReference type="InterPro" id="IPR026201">
    <property type="entry name" value="Cep290"/>
</dbReference>
<reference evidence="11" key="1">
    <citation type="submission" date="2025-08" db="UniProtKB">
        <authorList>
            <consortium name="RefSeq"/>
        </authorList>
    </citation>
    <scope>IDENTIFICATION</scope>
    <source>
        <tissue evidence="11">Muscle</tissue>
    </source>
</reference>
<dbReference type="GO" id="GO:0034451">
    <property type="term" value="C:centriolar satellite"/>
    <property type="evidence" value="ECO:0007669"/>
    <property type="project" value="TreeGrafter"/>
</dbReference>
<keyword evidence="10" id="KW-1185">Reference proteome</keyword>
<dbReference type="AlphaFoldDB" id="A0A6I9NFR5"/>
<keyword evidence="7" id="KW-0966">Cell projection</keyword>
<dbReference type="GO" id="GO:0097711">
    <property type="term" value="P:ciliary basal body-plasma membrane docking"/>
    <property type="evidence" value="ECO:0007669"/>
    <property type="project" value="TreeGrafter"/>
</dbReference>
<dbReference type="PANTHER" id="PTHR18879">
    <property type="entry name" value="CENTROSOMAL PROTEIN OF 290 KDA"/>
    <property type="match status" value="1"/>
</dbReference>
<evidence type="ECO:0000313" key="10">
    <source>
        <dbReference type="Proteomes" id="UP000504611"/>
    </source>
</evidence>
<dbReference type="GO" id="GO:1905515">
    <property type="term" value="P:non-motile cilium assembly"/>
    <property type="evidence" value="ECO:0007669"/>
    <property type="project" value="TreeGrafter"/>
</dbReference>